<dbReference type="SUPFAM" id="SSF143120">
    <property type="entry name" value="YefM-like"/>
    <property type="match status" value="1"/>
</dbReference>
<keyword evidence="3" id="KW-0614">Plasmid</keyword>
<evidence type="ECO:0000256" key="2">
    <source>
        <dbReference type="RuleBase" id="RU362080"/>
    </source>
</evidence>
<gene>
    <name evidence="3" type="ORF">Q9315_23135</name>
</gene>
<evidence type="ECO:0000313" key="3">
    <source>
        <dbReference type="EMBL" id="WLS05068.1"/>
    </source>
</evidence>
<dbReference type="InterPro" id="IPR036165">
    <property type="entry name" value="YefM-like_sf"/>
</dbReference>
<evidence type="ECO:0000256" key="1">
    <source>
        <dbReference type="ARBA" id="ARBA00009981"/>
    </source>
</evidence>
<reference evidence="3 4" key="1">
    <citation type="submission" date="2023-08" db="EMBL/GenBank/DDBJ databases">
        <title>Pathogen: clinical or host-associated sample.</title>
        <authorList>
            <person name="Hergert J."/>
            <person name="Casey R."/>
            <person name="Wagner J."/>
            <person name="Young E.L."/>
            <person name="Oakeson K.F."/>
        </authorList>
    </citation>
    <scope>NUCLEOTIDE SEQUENCE [LARGE SCALE GENOMIC DNA]</scope>
    <source>
        <strain evidence="3 4">UPHL-collab-2</strain>
        <plasmid evidence="3 4">unnamed1</plasmid>
    </source>
</reference>
<dbReference type="Pfam" id="PF02604">
    <property type="entry name" value="PhdYeFM_antitox"/>
    <property type="match status" value="1"/>
</dbReference>
<dbReference type="NCBIfam" id="TIGR01552">
    <property type="entry name" value="phd_fam"/>
    <property type="match status" value="1"/>
</dbReference>
<name>A0ABY9K920_9HYPH</name>
<comment type="similarity">
    <text evidence="1 2">Belongs to the phD/YefM antitoxin family.</text>
</comment>
<evidence type="ECO:0000313" key="4">
    <source>
        <dbReference type="Proteomes" id="UP001225788"/>
    </source>
</evidence>
<organism evidence="3 4">
    <name type="scientific">Shinella oryzae</name>
    <dbReference type="NCBI Taxonomy" id="2871820"/>
    <lineage>
        <taxon>Bacteria</taxon>
        <taxon>Pseudomonadati</taxon>
        <taxon>Pseudomonadota</taxon>
        <taxon>Alphaproteobacteria</taxon>
        <taxon>Hyphomicrobiales</taxon>
        <taxon>Rhizobiaceae</taxon>
        <taxon>Shinella</taxon>
    </lineage>
</organism>
<dbReference type="RefSeq" id="WP_306161543.1">
    <property type="nucleotide sequence ID" value="NZ_CP132315.1"/>
</dbReference>
<sequence length="87" mass="9772">MRHFTTGDLNKQVGDVTDAAAREPVVLTKHRKPRFVLISYEHYERIRAGGDPRKAHIASQMPSEHEELVGAAVDRLARGEDYDEDGS</sequence>
<dbReference type="InterPro" id="IPR006442">
    <property type="entry name" value="Antitoxin_Phd/YefM"/>
</dbReference>
<protein>
    <recommendedName>
        <fullName evidence="2">Antitoxin</fullName>
    </recommendedName>
</protein>
<accession>A0ABY9K920</accession>
<proteinExistence type="inferred from homology"/>
<dbReference type="Proteomes" id="UP001225788">
    <property type="component" value="Plasmid unnamed1"/>
</dbReference>
<comment type="function">
    <text evidence="2">Antitoxin component of a type II toxin-antitoxin (TA) system.</text>
</comment>
<geneLocation type="plasmid" evidence="3 4">
    <name>unnamed1</name>
</geneLocation>
<keyword evidence="4" id="KW-1185">Reference proteome</keyword>
<dbReference type="EMBL" id="CP132315">
    <property type="protein sequence ID" value="WLS05068.1"/>
    <property type="molecule type" value="Genomic_DNA"/>
</dbReference>
<dbReference type="Gene3D" id="3.40.1620.10">
    <property type="entry name" value="YefM-like domain"/>
    <property type="match status" value="1"/>
</dbReference>